<keyword evidence="5" id="KW-1185">Reference proteome</keyword>
<evidence type="ECO:0000259" key="3">
    <source>
        <dbReference type="PROSITE" id="PS51349"/>
    </source>
</evidence>
<proteinExistence type="predicted"/>
<evidence type="ECO:0000256" key="1">
    <source>
        <dbReference type="ARBA" id="ARBA00001917"/>
    </source>
</evidence>
<name>A0A9J6GTF3_HAELO</name>
<evidence type="ECO:0000313" key="4">
    <source>
        <dbReference type="EMBL" id="KAH9377639.1"/>
    </source>
</evidence>
<dbReference type="Proteomes" id="UP000821853">
    <property type="component" value="Unassembled WGS sequence"/>
</dbReference>
<reference evidence="4 5" key="1">
    <citation type="journal article" date="2020" name="Cell">
        <title>Large-Scale Comparative Analyses of Tick Genomes Elucidate Their Genetic Diversity and Vector Capacities.</title>
        <authorList>
            <consortium name="Tick Genome and Microbiome Consortium (TIGMIC)"/>
            <person name="Jia N."/>
            <person name="Wang J."/>
            <person name="Shi W."/>
            <person name="Du L."/>
            <person name="Sun Y."/>
            <person name="Zhan W."/>
            <person name="Jiang J.F."/>
            <person name="Wang Q."/>
            <person name="Zhang B."/>
            <person name="Ji P."/>
            <person name="Bell-Sakyi L."/>
            <person name="Cui X.M."/>
            <person name="Yuan T.T."/>
            <person name="Jiang B.G."/>
            <person name="Yang W.F."/>
            <person name="Lam T.T."/>
            <person name="Chang Q.C."/>
            <person name="Ding S.J."/>
            <person name="Wang X.J."/>
            <person name="Zhu J.G."/>
            <person name="Ruan X.D."/>
            <person name="Zhao L."/>
            <person name="Wei J.T."/>
            <person name="Ye R.Z."/>
            <person name="Que T.C."/>
            <person name="Du C.H."/>
            <person name="Zhou Y.H."/>
            <person name="Cheng J.X."/>
            <person name="Dai P.F."/>
            <person name="Guo W.B."/>
            <person name="Han X.H."/>
            <person name="Huang E.J."/>
            <person name="Li L.F."/>
            <person name="Wei W."/>
            <person name="Gao Y.C."/>
            <person name="Liu J.Z."/>
            <person name="Shao H.Z."/>
            <person name="Wang X."/>
            <person name="Wang C.C."/>
            <person name="Yang T.C."/>
            <person name="Huo Q.B."/>
            <person name="Li W."/>
            <person name="Chen H.Y."/>
            <person name="Chen S.E."/>
            <person name="Zhou L.G."/>
            <person name="Ni X.B."/>
            <person name="Tian J.H."/>
            <person name="Sheng Y."/>
            <person name="Liu T."/>
            <person name="Pan Y.S."/>
            <person name="Xia L.Y."/>
            <person name="Li J."/>
            <person name="Zhao F."/>
            <person name="Cao W.C."/>
        </authorList>
    </citation>
    <scope>NUCLEOTIDE SEQUENCE [LARGE SCALE GENOMIC DNA]</scope>
    <source>
        <strain evidence="4">HaeL-2018</strain>
    </source>
</reference>
<gene>
    <name evidence="4" type="ORF">HPB48_016126</name>
</gene>
<dbReference type="PANTHER" id="PTHR10578">
    <property type="entry name" value="S -2-HYDROXY-ACID OXIDASE-RELATED"/>
    <property type="match status" value="1"/>
</dbReference>
<evidence type="ECO:0000313" key="5">
    <source>
        <dbReference type="Proteomes" id="UP000821853"/>
    </source>
</evidence>
<evidence type="ECO:0000256" key="2">
    <source>
        <dbReference type="ARBA" id="ARBA00023002"/>
    </source>
</evidence>
<protein>
    <recommendedName>
        <fullName evidence="3">FMN hydroxy acid dehydrogenase domain-containing protein</fullName>
    </recommendedName>
</protein>
<dbReference type="Pfam" id="PF01070">
    <property type="entry name" value="FMN_dh"/>
    <property type="match status" value="1"/>
</dbReference>
<feature type="domain" description="FMN hydroxy acid dehydrogenase" evidence="3">
    <location>
        <begin position="1"/>
        <end position="100"/>
    </location>
</feature>
<keyword evidence="2" id="KW-0560">Oxidoreductase</keyword>
<dbReference type="PROSITE" id="PS51349">
    <property type="entry name" value="FMN_HYDROXY_ACID_DH_2"/>
    <property type="match status" value="1"/>
</dbReference>
<dbReference type="InterPro" id="IPR037396">
    <property type="entry name" value="FMN_HAD"/>
</dbReference>
<comment type="cofactor">
    <cofactor evidence="1">
        <name>FMN</name>
        <dbReference type="ChEBI" id="CHEBI:58210"/>
    </cofactor>
</comment>
<dbReference type="PANTHER" id="PTHR10578:SF149">
    <property type="entry name" value="2-HYDROXYACID OXIDASE 2"/>
    <property type="match status" value="1"/>
</dbReference>
<organism evidence="4 5">
    <name type="scientific">Haemaphysalis longicornis</name>
    <name type="common">Bush tick</name>
    <dbReference type="NCBI Taxonomy" id="44386"/>
    <lineage>
        <taxon>Eukaryota</taxon>
        <taxon>Metazoa</taxon>
        <taxon>Ecdysozoa</taxon>
        <taxon>Arthropoda</taxon>
        <taxon>Chelicerata</taxon>
        <taxon>Arachnida</taxon>
        <taxon>Acari</taxon>
        <taxon>Parasitiformes</taxon>
        <taxon>Ixodida</taxon>
        <taxon>Ixodoidea</taxon>
        <taxon>Ixodidae</taxon>
        <taxon>Haemaphysalinae</taxon>
        <taxon>Haemaphysalis</taxon>
    </lineage>
</organism>
<dbReference type="Gene3D" id="3.20.20.70">
    <property type="entry name" value="Aldolase class I"/>
    <property type="match status" value="1"/>
</dbReference>
<dbReference type="AlphaFoldDB" id="A0A9J6GTF3"/>
<dbReference type="OMA" id="FTCPEHI"/>
<sequence>MNKSSYCAGTFCTAAAARAGTVMILSALSSTSMEDVAAAAPGGLRWLQLEVVKDRSVTESFVSRAERLGYTAIVLTIDIPVFGQRLSSIKNGFTCPEHIE</sequence>
<accession>A0A9J6GTF3</accession>
<dbReference type="EMBL" id="JABSTR010000008">
    <property type="protein sequence ID" value="KAH9377639.1"/>
    <property type="molecule type" value="Genomic_DNA"/>
</dbReference>
<dbReference type="SUPFAM" id="SSF51395">
    <property type="entry name" value="FMN-linked oxidoreductases"/>
    <property type="match status" value="1"/>
</dbReference>
<dbReference type="OrthoDB" id="25826at2759"/>
<comment type="caution">
    <text evidence="4">The sequence shown here is derived from an EMBL/GenBank/DDBJ whole genome shotgun (WGS) entry which is preliminary data.</text>
</comment>
<dbReference type="InterPro" id="IPR013785">
    <property type="entry name" value="Aldolase_TIM"/>
</dbReference>
<dbReference type="InterPro" id="IPR000262">
    <property type="entry name" value="FMN-dep_DH"/>
</dbReference>
<dbReference type="VEuPathDB" id="VectorBase:HLOH_048815"/>
<dbReference type="GO" id="GO:0016491">
    <property type="term" value="F:oxidoreductase activity"/>
    <property type="evidence" value="ECO:0007669"/>
    <property type="project" value="UniProtKB-KW"/>
</dbReference>